<dbReference type="EMBL" id="CACVKT020002553">
    <property type="protein sequence ID" value="CAC5378326.1"/>
    <property type="molecule type" value="Genomic_DNA"/>
</dbReference>
<dbReference type="AlphaFoldDB" id="A0A6J8B424"/>
<evidence type="ECO:0000313" key="2">
    <source>
        <dbReference type="Proteomes" id="UP000507470"/>
    </source>
</evidence>
<name>A0A6J8B424_MYTCO</name>
<proteinExistence type="predicted"/>
<gene>
    <name evidence="1" type="ORF">MCOR_14537</name>
</gene>
<reference evidence="1 2" key="1">
    <citation type="submission" date="2020-06" db="EMBL/GenBank/DDBJ databases">
        <authorList>
            <person name="Li R."/>
            <person name="Bekaert M."/>
        </authorList>
    </citation>
    <scope>NUCLEOTIDE SEQUENCE [LARGE SCALE GENOMIC DNA]</scope>
    <source>
        <strain evidence="2">wild</strain>
    </source>
</reference>
<organism evidence="1 2">
    <name type="scientific">Mytilus coruscus</name>
    <name type="common">Sea mussel</name>
    <dbReference type="NCBI Taxonomy" id="42192"/>
    <lineage>
        <taxon>Eukaryota</taxon>
        <taxon>Metazoa</taxon>
        <taxon>Spiralia</taxon>
        <taxon>Lophotrochozoa</taxon>
        <taxon>Mollusca</taxon>
        <taxon>Bivalvia</taxon>
        <taxon>Autobranchia</taxon>
        <taxon>Pteriomorphia</taxon>
        <taxon>Mytilida</taxon>
        <taxon>Mytiloidea</taxon>
        <taxon>Mytilidae</taxon>
        <taxon>Mytilinae</taxon>
        <taxon>Mytilus</taxon>
    </lineage>
</organism>
<protein>
    <submittedName>
        <fullName evidence="1">Uncharacterized protein</fullName>
    </submittedName>
</protein>
<keyword evidence="2" id="KW-1185">Reference proteome</keyword>
<evidence type="ECO:0000313" key="1">
    <source>
        <dbReference type="EMBL" id="CAC5378326.1"/>
    </source>
</evidence>
<dbReference type="OrthoDB" id="10367912at2759"/>
<dbReference type="Proteomes" id="UP000507470">
    <property type="component" value="Unassembled WGS sequence"/>
</dbReference>
<accession>A0A6J8B424</accession>
<sequence>MFICLCRWAPNRHIHVYILLTDIVLFYIQSRVKEGIMEQLEINVRRELPSTKKPYLREIGGILEVFIPVKDIGLHQVLKSSNSTTVHLKRCSTKASAVFQLSLEDRVSNRKAFEETIKEFEVLKTNVANMQEEADVIKQYASDFQLLIAFREFESTVNSLETDVQSLIKRDSARQISISFSPNVELAIESLLPSLGNVIVITKESDIKLVSHREKQAQLLAIGTPCIDKCLV</sequence>